<name>A0ACC0RTP4_POPTR</name>
<reference evidence="1 2" key="1">
    <citation type="journal article" date="2006" name="Science">
        <title>The genome of black cottonwood, Populus trichocarpa (Torr. &amp; Gray).</title>
        <authorList>
            <person name="Tuskan G.A."/>
            <person name="Difazio S."/>
            <person name="Jansson S."/>
            <person name="Bohlmann J."/>
            <person name="Grigoriev I."/>
            <person name="Hellsten U."/>
            <person name="Putnam N."/>
            <person name="Ralph S."/>
            <person name="Rombauts S."/>
            <person name="Salamov A."/>
            <person name="Schein J."/>
            <person name="Sterck L."/>
            <person name="Aerts A."/>
            <person name="Bhalerao R.R."/>
            <person name="Bhalerao R.P."/>
            <person name="Blaudez D."/>
            <person name="Boerjan W."/>
            <person name="Brun A."/>
            <person name="Brunner A."/>
            <person name="Busov V."/>
            <person name="Campbell M."/>
            <person name="Carlson J."/>
            <person name="Chalot M."/>
            <person name="Chapman J."/>
            <person name="Chen G.L."/>
            <person name="Cooper D."/>
            <person name="Coutinho P.M."/>
            <person name="Couturier J."/>
            <person name="Covert S."/>
            <person name="Cronk Q."/>
            <person name="Cunningham R."/>
            <person name="Davis J."/>
            <person name="Degroeve S."/>
            <person name="Dejardin A."/>
            <person name="Depamphilis C."/>
            <person name="Detter J."/>
            <person name="Dirks B."/>
            <person name="Dubchak I."/>
            <person name="Duplessis S."/>
            <person name="Ehlting J."/>
            <person name="Ellis B."/>
            <person name="Gendler K."/>
            <person name="Goodstein D."/>
            <person name="Gribskov M."/>
            <person name="Grimwood J."/>
            <person name="Groover A."/>
            <person name="Gunter L."/>
            <person name="Hamberger B."/>
            <person name="Heinze B."/>
            <person name="Helariutta Y."/>
            <person name="Henrissat B."/>
            <person name="Holligan D."/>
            <person name="Holt R."/>
            <person name="Huang W."/>
            <person name="Islam-Faridi N."/>
            <person name="Jones S."/>
            <person name="Jones-Rhoades M."/>
            <person name="Jorgensen R."/>
            <person name="Joshi C."/>
            <person name="Kangasjarvi J."/>
            <person name="Karlsson J."/>
            <person name="Kelleher C."/>
            <person name="Kirkpatrick R."/>
            <person name="Kirst M."/>
            <person name="Kohler A."/>
            <person name="Kalluri U."/>
            <person name="Larimer F."/>
            <person name="Leebens-Mack J."/>
            <person name="Leple J.C."/>
            <person name="Locascio P."/>
            <person name="Lou Y."/>
            <person name="Lucas S."/>
            <person name="Martin F."/>
            <person name="Montanini B."/>
            <person name="Napoli C."/>
            <person name="Nelson D.R."/>
            <person name="Nelson C."/>
            <person name="Nieminen K."/>
            <person name="Nilsson O."/>
            <person name="Pereda V."/>
            <person name="Peter G."/>
            <person name="Philippe R."/>
            <person name="Pilate G."/>
            <person name="Poliakov A."/>
            <person name="Razumovskaya J."/>
            <person name="Richardson P."/>
            <person name="Rinaldi C."/>
            <person name="Ritland K."/>
            <person name="Rouze P."/>
            <person name="Ryaboy D."/>
            <person name="Schmutz J."/>
            <person name="Schrader J."/>
            <person name="Segerman B."/>
            <person name="Shin H."/>
            <person name="Siddiqui A."/>
            <person name="Sterky F."/>
            <person name="Terry A."/>
            <person name="Tsai C.J."/>
            <person name="Uberbacher E."/>
            <person name="Unneberg P."/>
            <person name="Vahala J."/>
            <person name="Wall K."/>
            <person name="Wessler S."/>
            <person name="Yang G."/>
            <person name="Yin T."/>
            <person name="Douglas C."/>
            <person name="Marra M."/>
            <person name="Sandberg G."/>
            <person name="Van de Peer Y."/>
            <person name="Rokhsar D."/>
        </authorList>
    </citation>
    <scope>NUCLEOTIDE SEQUENCE [LARGE SCALE GENOMIC DNA]</scope>
    <source>
        <strain evidence="2">cv. Nisqually</strain>
    </source>
</reference>
<dbReference type="EMBL" id="CM009305">
    <property type="protein sequence ID" value="KAI9380589.1"/>
    <property type="molecule type" value="Genomic_DNA"/>
</dbReference>
<gene>
    <name evidence="1" type="ORF">POPTR_016G119650v4</name>
</gene>
<evidence type="ECO:0000313" key="2">
    <source>
        <dbReference type="Proteomes" id="UP000006729"/>
    </source>
</evidence>
<organism evidence="1 2">
    <name type="scientific">Populus trichocarpa</name>
    <name type="common">Western balsam poplar</name>
    <name type="synonym">Populus balsamifera subsp. trichocarpa</name>
    <dbReference type="NCBI Taxonomy" id="3694"/>
    <lineage>
        <taxon>Eukaryota</taxon>
        <taxon>Viridiplantae</taxon>
        <taxon>Streptophyta</taxon>
        <taxon>Embryophyta</taxon>
        <taxon>Tracheophyta</taxon>
        <taxon>Spermatophyta</taxon>
        <taxon>Magnoliopsida</taxon>
        <taxon>eudicotyledons</taxon>
        <taxon>Gunneridae</taxon>
        <taxon>Pentapetalae</taxon>
        <taxon>rosids</taxon>
        <taxon>fabids</taxon>
        <taxon>Malpighiales</taxon>
        <taxon>Salicaceae</taxon>
        <taxon>Saliceae</taxon>
        <taxon>Populus</taxon>
    </lineage>
</organism>
<protein>
    <submittedName>
        <fullName evidence="1">Uncharacterized protein</fullName>
    </submittedName>
</protein>
<proteinExistence type="predicted"/>
<sequence length="62" mass="6689">MISGFLSGTADPVCTGQFDVVRTRLMVQSREGDELKCKGLVHAITTIYAEEGCLALWKGITA</sequence>
<accession>A0ACC0RTP4</accession>
<keyword evidence="2" id="KW-1185">Reference proteome</keyword>
<evidence type="ECO:0000313" key="1">
    <source>
        <dbReference type="EMBL" id="KAI9380589.1"/>
    </source>
</evidence>
<dbReference type="Proteomes" id="UP000006729">
    <property type="component" value="Chromosome 16"/>
</dbReference>
<comment type="caution">
    <text evidence="1">The sequence shown here is derived from an EMBL/GenBank/DDBJ whole genome shotgun (WGS) entry which is preliminary data.</text>
</comment>